<comment type="caution">
    <text evidence="1">The sequence shown here is derived from an EMBL/GenBank/DDBJ whole genome shotgun (WGS) entry which is preliminary data.</text>
</comment>
<dbReference type="InterPro" id="IPR002347">
    <property type="entry name" value="SDR_fam"/>
</dbReference>
<sequence>MTQTLVLVGIGKSGLGEAIIKRFAQANFKIILMGRNQAKLLATQTKLATEQIPVTIQQLNLTDSDSIRRAFSAIDQIDVLIYNAVARRSVESKDLSRQAAERDFAITVGGAIDCVQAALSKLNPENSAILFTGGGVALKPAIANSSMSLDKAALRNYAFGLAKNLQQRHVYVGTVTITQGVRPDSDYAPDKISAAYWQLYQVQPQNFEIII</sequence>
<reference evidence="1 2" key="1">
    <citation type="journal article" date="2015" name="Genome Announc.">
        <title>Expanding the biotechnology potential of lactobacilli through comparative genomics of 213 strains and associated genera.</title>
        <authorList>
            <person name="Sun Z."/>
            <person name="Harris H.M."/>
            <person name="McCann A."/>
            <person name="Guo C."/>
            <person name="Argimon S."/>
            <person name="Zhang W."/>
            <person name="Yang X."/>
            <person name="Jeffery I.B."/>
            <person name="Cooney J.C."/>
            <person name="Kagawa T.F."/>
            <person name="Liu W."/>
            <person name="Song Y."/>
            <person name="Salvetti E."/>
            <person name="Wrobel A."/>
            <person name="Rasinkangas P."/>
            <person name="Parkhill J."/>
            <person name="Rea M.C."/>
            <person name="O'Sullivan O."/>
            <person name="Ritari J."/>
            <person name="Douillard F.P."/>
            <person name="Paul Ross R."/>
            <person name="Yang R."/>
            <person name="Briner A.E."/>
            <person name="Felis G.E."/>
            <person name="de Vos W.M."/>
            <person name="Barrangou R."/>
            <person name="Klaenhammer T.R."/>
            <person name="Caufield P.W."/>
            <person name="Cui Y."/>
            <person name="Zhang H."/>
            <person name="O'Toole P.W."/>
        </authorList>
    </citation>
    <scope>NUCLEOTIDE SEQUENCE [LARGE SCALE GENOMIC DNA]</scope>
    <source>
        <strain evidence="1 2">DSM 18527</strain>
    </source>
</reference>
<dbReference type="PANTHER" id="PTHR43431">
    <property type="entry name" value="OXIDOREDUCTASE, SHORT CHAIN DEHYDROGENASE/REDUCTASE FAMILY (AFU_ORTHOLOGUE AFUA_5G14000)"/>
    <property type="match status" value="1"/>
</dbReference>
<dbReference type="eggNOG" id="COG0300">
    <property type="taxonomic scope" value="Bacteria"/>
</dbReference>
<organism evidence="1 2">
    <name type="scientific">Agrilactobacillus composti DSM 18527 = JCM 14202</name>
    <dbReference type="NCBI Taxonomy" id="1423734"/>
    <lineage>
        <taxon>Bacteria</taxon>
        <taxon>Bacillati</taxon>
        <taxon>Bacillota</taxon>
        <taxon>Bacilli</taxon>
        <taxon>Lactobacillales</taxon>
        <taxon>Lactobacillaceae</taxon>
        <taxon>Agrilactobacillus</taxon>
    </lineage>
</organism>
<dbReference type="RefSeq" id="WP_035451291.1">
    <property type="nucleotide sequence ID" value="NZ_AZGA01000020.1"/>
</dbReference>
<dbReference type="Proteomes" id="UP000051236">
    <property type="component" value="Unassembled WGS sequence"/>
</dbReference>
<dbReference type="Gene3D" id="3.40.50.720">
    <property type="entry name" value="NAD(P)-binding Rossmann-like Domain"/>
    <property type="match status" value="1"/>
</dbReference>
<accession>X0PD41</accession>
<gene>
    <name evidence="1" type="ORF">FC83_GL002082</name>
</gene>
<evidence type="ECO:0000313" key="1">
    <source>
        <dbReference type="EMBL" id="KRM34941.1"/>
    </source>
</evidence>
<evidence type="ECO:0008006" key="3">
    <source>
        <dbReference type="Google" id="ProtNLM"/>
    </source>
</evidence>
<dbReference type="Pfam" id="PF00106">
    <property type="entry name" value="adh_short"/>
    <property type="match status" value="1"/>
</dbReference>
<dbReference type="InterPro" id="IPR036291">
    <property type="entry name" value="NAD(P)-bd_dom_sf"/>
</dbReference>
<dbReference type="AlphaFoldDB" id="X0PD41"/>
<dbReference type="STRING" id="1423734.FC83_GL002082"/>
<dbReference type="OrthoDB" id="9799818at2"/>
<name>X0PD41_9LACO</name>
<dbReference type="SUPFAM" id="SSF51735">
    <property type="entry name" value="NAD(P)-binding Rossmann-fold domains"/>
    <property type="match status" value="1"/>
</dbReference>
<proteinExistence type="predicted"/>
<dbReference type="EMBL" id="AZGA01000020">
    <property type="protein sequence ID" value="KRM34941.1"/>
    <property type="molecule type" value="Genomic_DNA"/>
</dbReference>
<keyword evidence="2" id="KW-1185">Reference proteome</keyword>
<evidence type="ECO:0000313" key="2">
    <source>
        <dbReference type="Proteomes" id="UP000051236"/>
    </source>
</evidence>
<dbReference type="PANTHER" id="PTHR43431:SF1">
    <property type="entry name" value="OS08G0476300 PROTEIN"/>
    <property type="match status" value="1"/>
</dbReference>
<dbReference type="PATRIC" id="fig|1423734.3.peg.2105"/>
<protein>
    <recommendedName>
        <fullName evidence="3">Short-chain dehydrogenase reductase SDR</fullName>
    </recommendedName>
</protein>